<proteinExistence type="predicted"/>
<dbReference type="InterPro" id="IPR001202">
    <property type="entry name" value="WW_dom"/>
</dbReference>
<dbReference type="eggNOG" id="ENOG502SKZI">
    <property type="taxonomic scope" value="Eukaryota"/>
</dbReference>
<feature type="compositionally biased region" description="Low complexity" evidence="1">
    <location>
        <begin position="1"/>
        <end position="17"/>
    </location>
</feature>
<evidence type="ECO:0000256" key="1">
    <source>
        <dbReference type="SAM" id="MobiDB-lite"/>
    </source>
</evidence>
<dbReference type="KEGG" id="scm:SCHCO_02634845"/>
<feature type="transmembrane region" description="Helical" evidence="2">
    <location>
        <begin position="488"/>
        <end position="511"/>
    </location>
</feature>
<feature type="compositionally biased region" description="Low complexity" evidence="1">
    <location>
        <begin position="76"/>
        <end position="97"/>
    </location>
</feature>
<dbReference type="GeneID" id="9591234"/>
<name>D8QCD6_SCHCM</name>
<dbReference type="CDD" id="cd00201">
    <property type="entry name" value="WW"/>
    <property type="match status" value="1"/>
</dbReference>
<dbReference type="InParanoid" id="D8QCD6"/>
<sequence>MSGHSSDASRSSLPSARPARRRRPSSSAPPPIVIPILDVGENELTESPKGMYNRDSFSSDNGRHPGKRASLASQRSRSCSPAPTASSASTATSKTLSFQSHLVGGGPIAHHNPDVVRSNTEHSEEDEKPFALRPFLPEGVDPKSEEPQFTVNRANGEDYEVEACQCDFEPSDNPPPGWTRLTHPDGRPFFWHQKNRALTAEWMPDGAVAKCVDTVVEFILDEYEYRHGNRELGDRQIVVGLEALPLLGPDQYAALYYLVDPEKECVFWLEKYSISWEISQETEAQLESQLIGLFLRYQFYKHWDNFPNVQKTSPERILQWQKLLDDARADAFFSTTSTVNYNVKELTSLIEMVDSMLSRAKTAKKLGVRLEGEWLPGRMLQNIYHDQFMNLYSQRGARSDRQQSIFNESPTDVPQSWFIKICGFFLFWAPQHHLTGLNRMWVDRMLAKEPWRNLVNTLLREWEGHRVVATILLAANVSFLGVNDLPEGIVQIACFLSAISSSTSFVLITALEGRIRQMERHDILRAQAWLKLLNNENIGLEILAVLLGLPYGLTIWSVIFFTVSFMAFCMHDVKSTTALIVSVYFAWHLIVLLWSLWISQEDRKTIHDHRRIPKVVVKKAGKGAKSAGKAVGKPIKKMTRSLTIQVAKKSTRWSDSDKTAVDSRGSVTSFGMGAMRSSPDAMV</sequence>
<dbReference type="VEuPathDB" id="FungiDB:SCHCODRAFT_02634845"/>
<feature type="non-terminal residue" evidence="3">
    <location>
        <position position="683"/>
    </location>
</feature>
<evidence type="ECO:0000313" key="3">
    <source>
        <dbReference type="EMBL" id="EFI94911.1"/>
    </source>
</evidence>
<organism evidence="4">
    <name type="scientific">Schizophyllum commune (strain H4-8 / FGSC 9210)</name>
    <name type="common">Split gill fungus</name>
    <dbReference type="NCBI Taxonomy" id="578458"/>
    <lineage>
        <taxon>Eukaryota</taxon>
        <taxon>Fungi</taxon>
        <taxon>Dikarya</taxon>
        <taxon>Basidiomycota</taxon>
        <taxon>Agaricomycotina</taxon>
        <taxon>Agaricomycetes</taxon>
        <taxon>Agaricomycetidae</taxon>
        <taxon>Agaricales</taxon>
        <taxon>Schizophyllaceae</taxon>
        <taxon>Schizophyllum</taxon>
    </lineage>
</organism>
<dbReference type="Proteomes" id="UP000007431">
    <property type="component" value="Unassembled WGS sequence"/>
</dbReference>
<gene>
    <name evidence="3" type="ORF">SCHCODRAFT_111533</name>
</gene>
<feature type="compositionally biased region" description="Basic and acidic residues" evidence="1">
    <location>
        <begin position="111"/>
        <end position="122"/>
    </location>
</feature>
<dbReference type="OrthoDB" id="2657661at2759"/>
<evidence type="ECO:0000256" key="2">
    <source>
        <dbReference type="SAM" id="Phobius"/>
    </source>
</evidence>
<feature type="transmembrane region" description="Helical" evidence="2">
    <location>
        <begin position="542"/>
        <end position="566"/>
    </location>
</feature>
<dbReference type="OMA" id="GGYNWLY"/>
<protein>
    <submittedName>
        <fullName evidence="3">Expressed protein</fullName>
    </submittedName>
</protein>
<keyword evidence="2" id="KW-1133">Transmembrane helix</keyword>
<dbReference type="EMBL" id="GL377309">
    <property type="protein sequence ID" value="EFI94911.1"/>
    <property type="molecule type" value="Genomic_DNA"/>
</dbReference>
<accession>D8QCD6</accession>
<feature type="transmembrane region" description="Helical" evidence="2">
    <location>
        <begin position="578"/>
        <end position="597"/>
    </location>
</feature>
<reference evidence="3 4" key="1">
    <citation type="journal article" date="2010" name="Nat. Biotechnol.">
        <title>Genome sequence of the model mushroom Schizophyllum commune.</title>
        <authorList>
            <person name="Ohm R.A."/>
            <person name="de Jong J.F."/>
            <person name="Lugones L.G."/>
            <person name="Aerts A."/>
            <person name="Kothe E."/>
            <person name="Stajich J.E."/>
            <person name="de Vries R.P."/>
            <person name="Record E."/>
            <person name="Levasseur A."/>
            <person name="Baker S.E."/>
            <person name="Bartholomew K.A."/>
            <person name="Coutinho P.M."/>
            <person name="Erdmann S."/>
            <person name="Fowler T.J."/>
            <person name="Gathman A.C."/>
            <person name="Lombard V."/>
            <person name="Henrissat B."/>
            <person name="Knabe N."/>
            <person name="Kuees U."/>
            <person name="Lilly W.W."/>
            <person name="Lindquist E."/>
            <person name="Lucas S."/>
            <person name="Magnuson J.K."/>
            <person name="Piumi F."/>
            <person name="Raudaskoski M."/>
            <person name="Salamov A."/>
            <person name="Schmutz J."/>
            <person name="Schwarze F.W.M.R."/>
            <person name="vanKuyk P.A."/>
            <person name="Horton J.S."/>
            <person name="Grigoriev I.V."/>
            <person name="Woesten H.A.B."/>
        </authorList>
    </citation>
    <scope>NUCLEOTIDE SEQUENCE [LARGE SCALE GENOMIC DNA]</scope>
    <source>
        <strain evidence="4">H4-8 / FGSC 9210</strain>
    </source>
</reference>
<dbReference type="HOGENOM" id="CLU_015091_2_2_1"/>
<feature type="region of interest" description="Disordered" evidence="1">
    <location>
        <begin position="1"/>
        <end position="128"/>
    </location>
</feature>
<keyword evidence="2" id="KW-0812">Transmembrane</keyword>
<evidence type="ECO:0000313" key="4">
    <source>
        <dbReference type="Proteomes" id="UP000007431"/>
    </source>
</evidence>
<keyword evidence="2" id="KW-0472">Membrane</keyword>
<dbReference type="AlphaFoldDB" id="D8QCD6"/>
<keyword evidence="4" id="KW-1185">Reference proteome</keyword>